<feature type="coiled-coil region" evidence="1">
    <location>
        <begin position="187"/>
        <end position="301"/>
    </location>
</feature>
<dbReference type="PANTHER" id="PTHR22382">
    <property type="entry name" value="RIKEN CDNA 4921504E06 GENE"/>
    <property type="match status" value="1"/>
</dbReference>
<evidence type="ECO:0000313" key="4">
    <source>
        <dbReference type="EMBL" id="KAK7109459.1"/>
    </source>
</evidence>
<organism evidence="4 5">
    <name type="scientific">Littorina saxatilis</name>
    <dbReference type="NCBI Taxonomy" id="31220"/>
    <lineage>
        <taxon>Eukaryota</taxon>
        <taxon>Metazoa</taxon>
        <taxon>Spiralia</taxon>
        <taxon>Lophotrochozoa</taxon>
        <taxon>Mollusca</taxon>
        <taxon>Gastropoda</taxon>
        <taxon>Caenogastropoda</taxon>
        <taxon>Littorinimorpha</taxon>
        <taxon>Littorinoidea</taxon>
        <taxon>Littorinidae</taxon>
        <taxon>Littorina</taxon>
    </lineage>
</organism>
<dbReference type="AlphaFoldDB" id="A0AAN9GIS0"/>
<feature type="compositionally biased region" description="Polar residues" evidence="2">
    <location>
        <begin position="462"/>
        <end position="471"/>
    </location>
</feature>
<feature type="domain" description="DUF4709" evidence="3">
    <location>
        <begin position="42"/>
        <end position="149"/>
    </location>
</feature>
<dbReference type="InterPro" id="IPR040119">
    <property type="entry name" value="C10orf67-like"/>
</dbReference>
<protein>
    <recommendedName>
        <fullName evidence="3">DUF4709 domain-containing protein</fullName>
    </recommendedName>
</protein>
<evidence type="ECO:0000256" key="1">
    <source>
        <dbReference type="SAM" id="Coils"/>
    </source>
</evidence>
<evidence type="ECO:0000256" key="2">
    <source>
        <dbReference type="SAM" id="MobiDB-lite"/>
    </source>
</evidence>
<dbReference type="EMBL" id="JBAMIC010000003">
    <property type="protein sequence ID" value="KAK7109459.1"/>
    <property type="molecule type" value="Genomic_DNA"/>
</dbReference>
<dbReference type="InterPro" id="IPR031651">
    <property type="entry name" value="DUF4709"/>
</dbReference>
<evidence type="ECO:0000259" key="3">
    <source>
        <dbReference type="Pfam" id="PF15821"/>
    </source>
</evidence>
<keyword evidence="5" id="KW-1185">Reference proteome</keyword>
<reference evidence="4 5" key="1">
    <citation type="submission" date="2024-02" db="EMBL/GenBank/DDBJ databases">
        <title>Chromosome-scale genome assembly of the rough periwinkle Littorina saxatilis.</title>
        <authorList>
            <person name="De Jode A."/>
            <person name="Faria R."/>
            <person name="Formenti G."/>
            <person name="Sims Y."/>
            <person name="Smith T.P."/>
            <person name="Tracey A."/>
            <person name="Wood J.M.D."/>
            <person name="Zagrodzka Z.B."/>
            <person name="Johannesson K."/>
            <person name="Butlin R.K."/>
            <person name="Leder E.H."/>
        </authorList>
    </citation>
    <scope>NUCLEOTIDE SEQUENCE [LARGE SCALE GENOMIC DNA]</scope>
    <source>
        <strain evidence="4">Snail1</strain>
        <tissue evidence="4">Muscle</tissue>
    </source>
</reference>
<keyword evidence="1" id="KW-0175">Coiled coil</keyword>
<dbReference type="Pfam" id="PF15821">
    <property type="entry name" value="DUF4709"/>
    <property type="match status" value="1"/>
</dbReference>
<comment type="caution">
    <text evidence="4">The sequence shown here is derived from an EMBL/GenBank/DDBJ whole genome shotgun (WGS) entry which is preliminary data.</text>
</comment>
<feature type="coiled-coil region" evidence="1">
    <location>
        <begin position="329"/>
        <end position="413"/>
    </location>
</feature>
<dbReference type="Proteomes" id="UP001374579">
    <property type="component" value="Unassembled WGS sequence"/>
</dbReference>
<feature type="region of interest" description="Disordered" evidence="2">
    <location>
        <begin position="515"/>
        <end position="553"/>
    </location>
</feature>
<gene>
    <name evidence="4" type="ORF">V1264_013494</name>
</gene>
<proteinExistence type="predicted"/>
<accession>A0AAN9GIS0</accession>
<feature type="region of interest" description="Disordered" evidence="2">
    <location>
        <begin position="456"/>
        <end position="494"/>
    </location>
</feature>
<evidence type="ECO:0000313" key="5">
    <source>
        <dbReference type="Proteomes" id="UP001374579"/>
    </source>
</evidence>
<name>A0AAN9GIS0_9CAEN</name>
<dbReference type="PANTHER" id="PTHR22382:SF7">
    <property type="entry name" value="RIKEN CDNA 4921504E06 GENE"/>
    <property type="match status" value="1"/>
</dbReference>
<sequence length="565" mass="64671">MAAVALLPSRMDQSDYTIAEQELQDHVLDIYGTRDSDDDMFRPTLADEQKIGFFSLDRAAQTEVTEVVDLKEMTEVLQILLQEVAKLGRDINFTKHAMQADYESKLQSKSLELYCRINERVSELEKIHRDRVSSLRKAFRQQLADAVSRLSVMYKKNLESNMIRERTRQQSDLKGQDVRMQEMKATIARNESIIQMLQLQLQQQQAQTAHHERSFFMDDASMSESPRANSRIQALEDEMEEMRGQQEKLQKKGERLEEALDIKDEEVAGLNKTIKNLQRQVEKEKILNEQLQHEKDEIKMDAEKELFSSKKLLMKQKLEMEQSNSEQIRLAKEEALATAKAEAARLANQDMGKIKELMDQKKELEKELAVERSKASEKSAKGEVEAESLKMSDSKLKAEIKRLKEEIDKVHRTWEKKFTILQASMHALKDESYLRQTLQRQAATLHHASVSYAADTPLGISPSKQNSQATPQKKPLPDIRRNSRSVSRNPNDKDYISYTVSAQSGRGTAAMSVEENQVMSDTEEDLPNDFLPLPEPPARQDQNDAVEESRPSTLSHVVVLPLASV</sequence>